<dbReference type="EMBL" id="CAJVPQ010004537">
    <property type="protein sequence ID" value="CAG8653489.1"/>
    <property type="molecule type" value="Genomic_DNA"/>
</dbReference>
<name>A0A9N9H4W5_9GLOM</name>
<dbReference type="OrthoDB" id="2390474at2759"/>
<proteinExistence type="predicted"/>
<evidence type="ECO:0000256" key="1">
    <source>
        <dbReference type="SAM" id="Phobius"/>
    </source>
</evidence>
<organism evidence="2 3">
    <name type="scientific">Funneliformis caledonium</name>
    <dbReference type="NCBI Taxonomy" id="1117310"/>
    <lineage>
        <taxon>Eukaryota</taxon>
        <taxon>Fungi</taxon>
        <taxon>Fungi incertae sedis</taxon>
        <taxon>Mucoromycota</taxon>
        <taxon>Glomeromycotina</taxon>
        <taxon>Glomeromycetes</taxon>
        <taxon>Glomerales</taxon>
        <taxon>Glomeraceae</taxon>
        <taxon>Funneliformis</taxon>
    </lineage>
</organism>
<feature type="transmembrane region" description="Helical" evidence="1">
    <location>
        <begin position="148"/>
        <end position="167"/>
    </location>
</feature>
<keyword evidence="1" id="KW-0812">Transmembrane</keyword>
<gene>
    <name evidence="2" type="ORF">FCALED_LOCUS11188</name>
</gene>
<evidence type="ECO:0000313" key="3">
    <source>
        <dbReference type="Proteomes" id="UP000789570"/>
    </source>
</evidence>
<dbReference type="AlphaFoldDB" id="A0A9N9H4W5"/>
<reference evidence="2" key="1">
    <citation type="submission" date="2021-06" db="EMBL/GenBank/DDBJ databases">
        <authorList>
            <person name="Kallberg Y."/>
            <person name="Tangrot J."/>
            <person name="Rosling A."/>
        </authorList>
    </citation>
    <scope>NUCLEOTIDE SEQUENCE</scope>
    <source>
        <strain evidence="2">UK204</strain>
    </source>
</reference>
<feature type="transmembrane region" description="Helical" evidence="1">
    <location>
        <begin position="264"/>
        <end position="287"/>
    </location>
</feature>
<keyword evidence="3" id="KW-1185">Reference proteome</keyword>
<sequence length="310" mass="35011">MPESWIHILLNPIPQYVLGVFPGIAINGDTPMEKLTMKLGWVLRCLGCPFTGIFYACNVGTDKVAICTYWISSDKFIQQDGQNLSSRPIGTHTMTFDLDKDRIRQCTGRASVLDRMSSIVSVYFIVVGVISGISKLHKPPNEEPCEDWPYIPMLLFWTVPATIKRIFWGNLIFKDPNEIFEDNVITVQDIGPIKKNHLIVTVTLTAFVSIVLPWLTVFLAYYTPPIGYLCRSKYLTTVCAIWSFNSLIAYIVHLKGERHVSDRFFHVWFSICGFVVAFLLLALGILAEFSELWTVFSSSCDISSSCTRGV</sequence>
<feature type="transmembrane region" description="Helical" evidence="1">
    <location>
        <begin position="234"/>
        <end position="252"/>
    </location>
</feature>
<accession>A0A9N9H4W5</accession>
<keyword evidence="1" id="KW-0472">Membrane</keyword>
<feature type="transmembrane region" description="Helical" evidence="1">
    <location>
        <begin position="119"/>
        <end position="136"/>
    </location>
</feature>
<protein>
    <submittedName>
        <fullName evidence="2">1746_t:CDS:1</fullName>
    </submittedName>
</protein>
<feature type="transmembrane region" description="Helical" evidence="1">
    <location>
        <begin position="198"/>
        <end position="222"/>
    </location>
</feature>
<keyword evidence="1" id="KW-1133">Transmembrane helix</keyword>
<dbReference type="Proteomes" id="UP000789570">
    <property type="component" value="Unassembled WGS sequence"/>
</dbReference>
<evidence type="ECO:0000313" key="2">
    <source>
        <dbReference type="EMBL" id="CAG8653489.1"/>
    </source>
</evidence>
<comment type="caution">
    <text evidence="2">The sequence shown here is derived from an EMBL/GenBank/DDBJ whole genome shotgun (WGS) entry which is preliminary data.</text>
</comment>